<feature type="region of interest" description="Disordered" evidence="1">
    <location>
        <begin position="1"/>
        <end position="60"/>
    </location>
</feature>
<dbReference type="Proteomes" id="UP000237350">
    <property type="component" value="Unassembled WGS sequence"/>
</dbReference>
<comment type="caution">
    <text evidence="2">The sequence shown here is derived from an EMBL/GenBank/DDBJ whole genome shotgun (WGS) entry which is preliminary data.</text>
</comment>
<protein>
    <submittedName>
        <fullName evidence="2">Uncharacterized protein</fullName>
    </submittedName>
</protein>
<feature type="compositionally biased region" description="Basic and acidic residues" evidence="1">
    <location>
        <begin position="35"/>
        <end position="45"/>
    </location>
</feature>
<organism evidence="2 3">
    <name type="scientific">Alkalispirochaeta sphaeroplastigenens</name>
    <dbReference type="NCBI Taxonomy" id="1187066"/>
    <lineage>
        <taxon>Bacteria</taxon>
        <taxon>Pseudomonadati</taxon>
        <taxon>Spirochaetota</taxon>
        <taxon>Spirochaetia</taxon>
        <taxon>Spirochaetales</taxon>
        <taxon>Spirochaetaceae</taxon>
        <taxon>Alkalispirochaeta</taxon>
    </lineage>
</organism>
<name>A0A2S4JHT0_9SPIO</name>
<evidence type="ECO:0000313" key="2">
    <source>
        <dbReference type="EMBL" id="POQ99107.1"/>
    </source>
</evidence>
<reference evidence="3" key="1">
    <citation type="submission" date="2015-12" db="EMBL/GenBank/DDBJ databases">
        <authorList>
            <person name="Lodha T.D."/>
            <person name="Chintalapati S."/>
            <person name="Chintalapati V.R."/>
            <person name="Sravanthi T."/>
        </authorList>
    </citation>
    <scope>NUCLEOTIDE SEQUENCE [LARGE SCALE GENOMIC DNA]</scope>
    <source>
        <strain evidence="3">JC133</strain>
    </source>
</reference>
<keyword evidence="3" id="KW-1185">Reference proteome</keyword>
<sequence length="60" mass="6715">MRIGRSLSRADETARAGGARKNARKNTRRNKGRREKGTTRKRPGEDPGEQGPGVKKRLDQ</sequence>
<evidence type="ECO:0000256" key="1">
    <source>
        <dbReference type="SAM" id="MobiDB-lite"/>
    </source>
</evidence>
<dbReference type="AlphaFoldDB" id="A0A2S4JHT0"/>
<evidence type="ECO:0000313" key="3">
    <source>
        <dbReference type="Proteomes" id="UP000237350"/>
    </source>
</evidence>
<feature type="compositionally biased region" description="Basic residues" evidence="1">
    <location>
        <begin position="21"/>
        <end position="34"/>
    </location>
</feature>
<dbReference type="EMBL" id="LPWH01000111">
    <property type="protein sequence ID" value="POQ99107.1"/>
    <property type="molecule type" value="Genomic_DNA"/>
</dbReference>
<proteinExistence type="predicted"/>
<accession>A0A2S4JHT0</accession>
<gene>
    <name evidence="2" type="ORF">AU468_10855</name>
</gene>